<reference evidence="9" key="1">
    <citation type="journal article" date="2019" name="Int. J. Syst. Evol. Microbiol.">
        <title>The Global Catalogue of Microorganisms (GCM) 10K type strain sequencing project: providing services to taxonomists for standard genome sequencing and annotation.</title>
        <authorList>
            <consortium name="The Broad Institute Genomics Platform"/>
            <consortium name="The Broad Institute Genome Sequencing Center for Infectious Disease"/>
            <person name="Wu L."/>
            <person name="Ma J."/>
        </authorList>
    </citation>
    <scope>NUCLEOTIDE SEQUENCE [LARGE SCALE GENOMIC DNA]</scope>
    <source>
        <strain evidence="9">KCTC 3950</strain>
    </source>
</reference>
<comment type="caution">
    <text evidence="8">The sequence shown here is derived from an EMBL/GenBank/DDBJ whole genome shotgun (WGS) entry which is preliminary data.</text>
</comment>
<proteinExistence type="predicted"/>
<evidence type="ECO:0000256" key="7">
    <source>
        <dbReference type="SAM" id="Phobius"/>
    </source>
</evidence>
<dbReference type="Pfam" id="PF07690">
    <property type="entry name" value="MFS_1"/>
    <property type="match status" value="1"/>
</dbReference>
<dbReference type="EMBL" id="JBHUME010000019">
    <property type="protein sequence ID" value="MFD2615368.1"/>
    <property type="molecule type" value="Genomic_DNA"/>
</dbReference>
<dbReference type="CDD" id="cd06173">
    <property type="entry name" value="MFS_MefA_like"/>
    <property type="match status" value="1"/>
</dbReference>
<keyword evidence="3" id="KW-1003">Cell membrane</keyword>
<evidence type="ECO:0000256" key="6">
    <source>
        <dbReference type="ARBA" id="ARBA00023136"/>
    </source>
</evidence>
<feature type="transmembrane region" description="Helical" evidence="7">
    <location>
        <begin position="88"/>
        <end position="113"/>
    </location>
</feature>
<dbReference type="InterPro" id="IPR011701">
    <property type="entry name" value="MFS"/>
</dbReference>
<feature type="transmembrane region" description="Helical" evidence="7">
    <location>
        <begin position="12"/>
        <end position="36"/>
    </location>
</feature>
<dbReference type="SUPFAM" id="SSF103473">
    <property type="entry name" value="MFS general substrate transporter"/>
    <property type="match status" value="1"/>
</dbReference>
<evidence type="ECO:0000313" key="9">
    <source>
        <dbReference type="Proteomes" id="UP001597541"/>
    </source>
</evidence>
<evidence type="ECO:0000256" key="4">
    <source>
        <dbReference type="ARBA" id="ARBA00022692"/>
    </source>
</evidence>
<evidence type="ECO:0000313" key="8">
    <source>
        <dbReference type="EMBL" id="MFD2615368.1"/>
    </source>
</evidence>
<protein>
    <submittedName>
        <fullName evidence="8">MFS transporter</fullName>
    </submittedName>
</protein>
<dbReference type="PANTHER" id="PTHR43266">
    <property type="entry name" value="MACROLIDE-EFFLUX PROTEIN"/>
    <property type="match status" value="1"/>
</dbReference>
<keyword evidence="9" id="KW-1185">Reference proteome</keyword>
<evidence type="ECO:0000256" key="3">
    <source>
        <dbReference type="ARBA" id="ARBA00022475"/>
    </source>
</evidence>
<feature type="transmembrane region" description="Helical" evidence="7">
    <location>
        <begin position="163"/>
        <end position="183"/>
    </location>
</feature>
<gene>
    <name evidence="8" type="ORF">ACFSUF_23475</name>
</gene>
<evidence type="ECO:0000256" key="5">
    <source>
        <dbReference type="ARBA" id="ARBA00022989"/>
    </source>
</evidence>
<feature type="transmembrane region" description="Helical" evidence="7">
    <location>
        <begin position="262"/>
        <end position="282"/>
    </location>
</feature>
<feature type="transmembrane region" description="Helical" evidence="7">
    <location>
        <begin position="225"/>
        <end position="250"/>
    </location>
</feature>
<keyword evidence="2" id="KW-0813">Transport</keyword>
<keyword evidence="4 7" id="KW-0812">Transmembrane</keyword>
<comment type="subcellular location">
    <subcellularLocation>
        <location evidence="1">Cell membrane</location>
        <topology evidence="1">Multi-pass membrane protein</topology>
    </subcellularLocation>
</comment>
<dbReference type="Proteomes" id="UP001597541">
    <property type="component" value="Unassembled WGS sequence"/>
</dbReference>
<dbReference type="InterPro" id="IPR036259">
    <property type="entry name" value="MFS_trans_sf"/>
</dbReference>
<dbReference type="Gene3D" id="1.20.1250.20">
    <property type="entry name" value="MFS general substrate transporter like domains"/>
    <property type="match status" value="1"/>
</dbReference>
<keyword evidence="5 7" id="KW-1133">Transmembrane helix</keyword>
<sequence>MRQLFANRAFVTLFFATFASQLGTTIGNMAFAFYMLYRFAAKPAYATLAEMMYALPTLAVFLLVGVAADRFDRKRIAENTGWIRLGLTGLLIGALLMDWIGIVFGLLFIRSAVGKFYMPAEQAMLQGILEKDQYVQASGLNQMIMGIFMLFGVALGAVTYNGLGIVGAVAVDGCGFLLSALLIRFTRISHEVRLPNGRSSVRDLRSGMMVTDFKEGLKYIFGHKLLMVLLAGYVLFGFLNGGFAVLPMFTMKYKLAPDAYETFSSLFAVFLGLGILAGSMVTNKLLQKFKSYQLLISGILLTAYSFNA</sequence>
<accession>A0ABW5PJC5</accession>
<dbReference type="PANTHER" id="PTHR43266:SF8">
    <property type="entry name" value="MACROLIDE-EFFLUX PROTEIN"/>
    <property type="match status" value="1"/>
</dbReference>
<feature type="transmembrane region" description="Helical" evidence="7">
    <location>
        <begin position="48"/>
        <end position="68"/>
    </location>
</feature>
<evidence type="ECO:0000256" key="1">
    <source>
        <dbReference type="ARBA" id="ARBA00004651"/>
    </source>
</evidence>
<dbReference type="RefSeq" id="WP_377607188.1">
    <property type="nucleotide sequence ID" value="NZ_JBHUME010000019.1"/>
</dbReference>
<feature type="transmembrane region" description="Helical" evidence="7">
    <location>
        <begin position="134"/>
        <end position="157"/>
    </location>
</feature>
<keyword evidence="6 7" id="KW-0472">Membrane</keyword>
<organism evidence="8 9">
    <name type="scientific">Paenibacillus gansuensis</name>
    <dbReference type="NCBI Taxonomy" id="306542"/>
    <lineage>
        <taxon>Bacteria</taxon>
        <taxon>Bacillati</taxon>
        <taxon>Bacillota</taxon>
        <taxon>Bacilli</taxon>
        <taxon>Bacillales</taxon>
        <taxon>Paenibacillaceae</taxon>
        <taxon>Paenibacillus</taxon>
    </lineage>
</organism>
<evidence type="ECO:0000256" key="2">
    <source>
        <dbReference type="ARBA" id="ARBA00022448"/>
    </source>
</evidence>
<name>A0ABW5PJC5_9BACL</name>